<feature type="compositionally biased region" description="Polar residues" evidence="1">
    <location>
        <begin position="273"/>
        <end position="297"/>
    </location>
</feature>
<evidence type="ECO:0000313" key="2">
    <source>
        <dbReference type="EMBL" id="CBX97935.1"/>
    </source>
</evidence>
<protein>
    <submittedName>
        <fullName evidence="2">Predicted protein</fullName>
    </submittedName>
</protein>
<dbReference type="EMBL" id="FP929132">
    <property type="protein sequence ID" value="CBX97935.1"/>
    <property type="molecule type" value="Genomic_DNA"/>
</dbReference>
<feature type="region of interest" description="Disordered" evidence="1">
    <location>
        <begin position="267"/>
        <end position="297"/>
    </location>
</feature>
<evidence type="ECO:0000313" key="3">
    <source>
        <dbReference type="Proteomes" id="UP000002668"/>
    </source>
</evidence>
<dbReference type="Proteomes" id="UP000002668">
    <property type="component" value="Genome"/>
</dbReference>
<proteinExistence type="predicted"/>
<keyword evidence="3" id="KW-1185">Reference proteome</keyword>
<evidence type="ECO:0000256" key="1">
    <source>
        <dbReference type="SAM" id="MobiDB-lite"/>
    </source>
</evidence>
<dbReference type="AlphaFoldDB" id="E5A258"/>
<dbReference type="InParanoid" id="E5A258"/>
<dbReference type="HOGENOM" id="CLU_937112_0_0_1"/>
<reference evidence="3" key="1">
    <citation type="journal article" date="2011" name="Nat. Commun.">
        <title>Effector diversification within compartments of the Leptosphaeria maculans genome affected by Repeat-Induced Point mutations.</title>
        <authorList>
            <person name="Rouxel T."/>
            <person name="Grandaubert J."/>
            <person name="Hane J.K."/>
            <person name="Hoede C."/>
            <person name="van de Wouw A.P."/>
            <person name="Couloux A."/>
            <person name="Dominguez V."/>
            <person name="Anthouard V."/>
            <person name="Bally P."/>
            <person name="Bourras S."/>
            <person name="Cozijnsen A.J."/>
            <person name="Ciuffetti L.M."/>
            <person name="Degrave A."/>
            <person name="Dilmaghani A."/>
            <person name="Duret L."/>
            <person name="Fudal I."/>
            <person name="Goodwin S.B."/>
            <person name="Gout L."/>
            <person name="Glaser N."/>
            <person name="Linglin J."/>
            <person name="Kema G.H.J."/>
            <person name="Lapalu N."/>
            <person name="Lawrence C.B."/>
            <person name="May K."/>
            <person name="Meyer M."/>
            <person name="Ollivier B."/>
            <person name="Poulain J."/>
            <person name="Schoch C.L."/>
            <person name="Simon A."/>
            <person name="Spatafora J.W."/>
            <person name="Stachowiak A."/>
            <person name="Turgeon B.G."/>
            <person name="Tyler B.M."/>
            <person name="Vincent D."/>
            <person name="Weissenbach J."/>
            <person name="Amselem J."/>
            <person name="Quesneville H."/>
            <person name="Oliver R.P."/>
            <person name="Wincker P."/>
            <person name="Balesdent M.-H."/>
            <person name="Howlett B.J."/>
        </authorList>
    </citation>
    <scope>NUCLEOTIDE SEQUENCE [LARGE SCALE GENOMIC DNA]</scope>
    <source>
        <strain evidence="3">JN3 / isolate v23.1.3 / race Av1-4-5-6-7-8</strain>
    </source>
</reference>
<organism evidence="3">
    <name type="scientific">Leptosphaeria maculans (strain JN3 / isolate v23.1.3 / race Av1-4-5-6-7-8)</name>
    <name type="common">Blackleg fungus</name>
    <name type="synonym">Phoma lingam</name>
    <dbReference type="NCBI Taxonomy" id="985895"/>
    <lineage>
        <taxon>Eukaryota</taxon>
        <taxon>Fungi</taxon>
        <taxon>Dikarya</taxon>
        <taxon>Ascomycota</taxon>
        <taxon>Pezizomycotina</taxon>
        <taxon>Dothideomycetes</taxon>
        <taxon>Pleosporomycetidae</taxon>
        <taxon>Pleosporales</taxon>
        <taxon>Pleosporineae</taxon>
        <taxon>Leptosphaeriaceae</taxon>
        <taxon>Plenodomus</taxon>
        <taxon>Plenodomus lingam/Leptosphaeria maculans species complex</taxon>
    </lineage>
</organism>
<sequence length="297" mass="32585">MYQYCRRYENTSSFAGQREATFTRIWGIVELRVIESLPIVVFYMWFVELEEAIRLNTVGGVCSWQRGQQLAWRTQHNYCRQKRNQETSSFPESGKDGGTLKRNVGSLTVDMVKPSPKRGKSGNVITRCSREAGLLPGESLSVRSLTLPLVFNKLRSASACPFVSWLVTSAVYTANPIAARERVAARFQGSTTVGSSQGDFAPQGHGKPLLDGVFSQQPAKASAVPRVRTEDNETLPACAREASMGRSKISTQIHQTTHTLEIDRDTAFALGPRSTSPCTSATTRSRSGGLTGLQTDS</sequence>
<dbReference type="VEuPathDB" id="FungiDB:LEMA_P093440.1"/>
<name>E5A258_LEPMJ</name>
<accession>E5A258</accession>
<gene>
    <name evidence="2" type="ORF">LEMA_P093440.1</name>
</gene>